<dbReference type="EMBL" id="SRYV01000004">
    <property type="protein sequence ID" value="TGY16565.1"/>
    <property type="molecule type" value="Genomic_DNA"/>
</dbReference>
<evidence type="ECO:0000313" key="1">
    <source>
        <dbReference type="EMBL" id="TGY16565.1"/>
    </source>
</evidence>
<dbReference type="RefSeq" id="WP_135960396.1">
    <property type="nucleotide sequence ID" value="NZ_CAQPHE010000038.1"/>
</dbReference>
<gene>
    <name evidence="1" type="ORF">E5351_03110</name>
</gene>
<reference evidence="1 2" key="1">
    <citation type="submission" date="2019-04" db="EMBL/GenBank/DDBJ databases">
        <title>Microbes associate with the intestines of laboratory mice.</title>
        <authorList>
            <person name="Navarre W."/>
            <person name="Wong E."/>
            <person name="Huang K."/>
            <person name="Tropini C."/>
            <person name="Ng K."/>
            <person name="Yu B."/>
        </authorList>
    </citation>
    <scope>NUCLEOTIDE SEQUENCE [LARGE SCALE GENOMIC DNA]</scope>
    <source>
        <strain evidence="1 2">NM61_E11</strain>
    </source>
</reference>
<name>A0A4S2BQV5_9LACO</name>
<protein>
    <recommendedName>
        <fullName evidence="3">Glycosyltransferase family 2 protein</fullName>
    </recommendedName>
</protein>
<evidence type="ECO:0000313" key="2">
    <source>
        <dbReference type="Proteomes" id="UP000309117"/>
    </source>
</evidence>
<evidence type="ECO:0008006" key="3">
    <source>
        <dbReference type="Google" id="ProtNLM"/>
    </source>
</evidence>
<accession>A0A4S2BQV5</accession>
<dbReference type="Proteomes" id="UP000309117">
    <property type="component" value="Unassembled WGS sequence"/>
</dbReference>
<comment type="caution">
    <text evidence="1">The sequence shown here is derived from an EMBL/GenBank/DDBJ whole genome shotgun (WGS) entry which is preliminary data.</text>
</comment>
<dbReference type="AlphaFoldDB" id="A0A4S2BQV5"/>
<organism evidence="1 2">
    <name type="scientific">Lactobacillus intestinalis</name>
    <dbReference type="NCBI Taxonomy" id="151781"/>
    <lineage>
        <taxon>Bacteria</taxon>
        <taxon>Bacillati</taxon>
        <taxon>Bacillota</taxon>
        <taxon>Bacilli</taxon>
        <taxon>Lactobacillales</taxon>
        <taxon>Lactobacillaceae</taxon>
        <taxon>Lactobacillus</taxon>
    </lineage>
</organism>
<proteinExistence type="predicted"/>
<sequence length="240" mass="27987">MRKILISTVHHPNIMNSELIDVINHLKKYFDNIYLSVSIVTSQNIRDRFKENNINFITIPAQGAADARRKVLTFALTHEKDDCLYLYCDFDKIITAILNTRDEFVAFIDNLEIENGYQIIGRDWATFSTYPDTWTETEQITNKVAADILKISNLDILAGCCAFNSKIGKTIIQNSKEILTDVEWPLICNQQNIELNYVSVSFLIFEYKYNQGRNDYNWQGYIPRLKLALQALRIFKKYDF</sequence>